<feature type="transmembrane region" description="Helical" evidence="5">
    <location>
        <begin position="74"/>
        <end position="97"/>
    </location>
</feature>
<evidence type="ECO:0000256" key="2">
    <source>
        <dbReference type="ARBA" id="ARBA00022692"/>
    </source>
</evidence>
<feature type="transmembrane region" description="Helical" evidence="5">
    <location>
        <begin position="144"/>
        <end position="165"/>
    </location>
</feature>
<comment type="caution">
    <text evidence="6">The sequence shown here is derived from an EMBL/GenBank/DDBJ whole genome shotgun (WGS) entry which is preliminary data.</text>
</comment>
<dbReference type="PANTHER" id="PTHR23502">
    <property type="entry name" value="MAJOR FACILITATOR SUPERFAMILY"/>
    <property type="match status" value="1"/>
</dbReference>
<sequence>MNSDGVDIDVPDDMKQRSTKDLFAVTLSRPFRFLGTELIIVCAAIYNGYLYGLSFLFNTAFALVFGQGHGFDTIGVGVCFLGLVIGISLGPVVNIWQEKHYQKRVEESGGKNVPEARVGILPKIAAILFPVSLLLFALTTGPGIHPIFPILASTLWGFSFYTLILMTFTYTEDSYKVYSASALAGIGLIRNLFGAGFPLFAHDLFTKLGYQWAGTLLACLAVILVPIPFVWSRHGRLLRERSPWAREHMDELEGDEEDEEAAS</sequence>
<reference evidence="6 7" key="1">
    <citation type="journal article" date="2024" name="IMA Fungus">
        <title>IMA Genome - F19 : A genome assembly and annotation guide to empower mycologists, including annotated draft genome sequences of Ceratocystis pirilliformis, Diaporthe australafricana, Fusarium ophioides, Paecilomyces lecythidis, and Sporothrix stenoceras.</title>
        <authorList>
            <person name="Aylward J."/>
            <person name="Wilson A.M."/>
            <person name="Visagie C.M."/>
            <person name="Spraker J."/>
            <person name="Barnes I."/>
            <person name="Buitendag C."/>
            <person name="Ceriani C."/>
            <person name="Del Mar Angel L."/>
            <person name="du Plessis D."/>
            <person name="Fuchs T."/>
            <person name="Gasser K."/>
            <person name="Kramer D."/>
            <person name="Li W."/>
            <person name="Munsamy K."/>
            <person name="Piso A."/>
            <person name="Price J.L."/>
            <person name="Sonnekus B."/>
            <person name="Thomas C."/>
            <person name="van der Nest A."/>
            <person name="van Dijk A."/>
            <person name="van Heerden A."/>
            <person name="van Vuuren N."/>
            <person name="Yilmaz N."/>
            <person name="Duong T.A."/>
            <person name="van der Merwe N.A."/>
            <person name="Wingfield M.J."/>
            <person name="Wingfield B.D."/>
        </authorList>
    </citation>
    <scope>NUCLEOTIDE SEQUENCE [LARGE SCALE GENOMIC DNA]</scope>
    <source>
        <strain evidence="6 7">CMW 18300</strain>
    </source>
</reference>
<evidence type="ECO:0000256" key="1">
    <source>
        <dbReference type="ARBA" id="ARBA00004141"/>
    </source>
</evidence>
<keyword evidence="3 5" id="KW-1133">Transmembrane helix</keyword>
<evidence type="ECO:0000256" key="5">
    <source>
        <dbReference type="SAM" id="Phobius"/>
    </source>
</evidence>
<dbReference type="Proteomes" id="UP001583177">
    <property type="component" value="Unassembled WGS sequence"/>
</dbReference>
<dbReference type="SUPFAM" id="SSF103473">
    <property type="entry name" value="MFS general substrate transporter"/>
    <property type="match status" value="1"/>
</dbReference>
<keyword evidence="4 5" id="KW-0472">Membrane</keyword>
<accession>A0ABR3XTS7</accession>
<comment type="subcellular location">
    <subcellularLocation>
        <location evidence="1">Membrane</location>
        <topology evidence="1">Multi-pass membrane protein</topology>
    </subcellularLocation>
</comment>
<proteinExistence type="predicted"/>
<evidence type="ECO:0000256" key="3">
    <source>
        <dbReference type="ARBA" id="ARBA00022989"/>
    </source>
</evidence>
<dbReference type="EMBL" id="JAWRVE010000010">
    <property type="protein sequence ID" value="KAL1879176.1"/>
    <property type="molecule type" value="Genomic_DNA"/>
</dbReference>
<evidence type="ECO:0000313" key="7">
    <source>
        <dbReference type="Proteomes" id="UP001583177"/>
    </source>
</evidence>
<gene>
    <name evidence="6" type="ORF">Daus18300_001755</name>
</gene>
<feature type="transmembrane region" description="Helical" evidence="5">
    <location>
        <begin position="177"/>
        <end position="200"/>
    </location>
</feature>
<keyword evidence="2 5" id="KW-0812">Transmembrane</keyword>
<organism evidence="6 7">
    <name type="scientific">Diaporthe australafricana</name>
    <dbReference type="NCBI Taxonomy" id="127596"/>
    <lineage>
        <taxon>Eukaryota</taxon>
        <taxon>Fungi</taxon>
        <taxon>Dikarya</taxon>
        <taxon>Ascomycota</taxon>
        <taxon>Pezizomycotina</taxon>
        <taxon>Sordariomycetes</taxon>
        <taxon>Sordariomycetidae</taxon>
        <taxon>Diaporthales</taxon>
        <taxon>Diaporthaceae</taxon>
        <taxon>Diaporthe</taxon>
    </lineage>
</organism>
<feature type="transmembrane region" description="Helical" evidence="5">
    <location>
        <begin position="38"/>
        <end position="62"/>
    </location>
</feature>
<keyword evidence="7" id="KW-1185">Reference proteome</keyword>
<dbReference type="InterPro" id="IPR036259">
    <property type="entry name" value="MFS_trans_sf"/>
</dbReference>
<protein>
    <submittedName>
        <fullName evidence="6">Uncharacterized protein</fullName>
    </submittedName>
</protein>
<name>A0ABR3XTS7_9PEZI</name>
<feature type="transmembrane region" description="Helical" evidence="5">
    <location>
        <begin position="118"/>
        <end position="138"/>
    </location>
</feature>
<evidence type="ECO:0000256" key="4">
    <source>
        <dbReference type="ARBA" id="ARBA00023136"/>
    </source>
</evidence>
<evidence type="ECO:0000313" key="6">
    <source>
        <dbReference type="EMBL" id="KAL1879176.1"/>
    </source>
</evidence>
<dbReference type="PANTHER" id="PTHR23502:SF24">
    <property type="entry name" value="TRANSPORTER, PUTATIVE-RELATED"/>
    <property type="match status" value="1"/>
</dbReference>
<feature type="transmembrane region" description="Helical" evidence="5">
    <location>
        <begin position="212"/>
        <end position="231"/>
    </location>
</feature>
<dbReference type="Gene3D" id="1.20.1250.20">
    <property type="entry name" value="MFS general substrate transporter like domains"/>
    <property type="match status" value="1"/>
</dbReference>